<gene>
    <name evidence="4" type="primary">phnD</name>
    <name evidence="4" type="ORF">DV711_16250</name>
</gene>
<comment type="caution">
    <text evidence="4">The sequence shown here is derived from an EMBL/GenBank/DDBJ whole genome shotgun (WGS) entry which is preliminary data.</text>
</comment>
<name>A0A369WBV7_9GAMM</name>
<feature type="signal peptide" evidence="3">
    <location>
        <begin position="1"/>
        <end position="28"/>
    </location>
</feature>
<dbReference type="Pfam" id="PF12974">
    <property type="entry name" value="Phosphonate-bd"/>
    <property type="match status" value="1"/>
</dbReference>
<dbReference type="OrthoDB" id="225238at2"/>
<dbReference type="RefSeq" id="WP_114696760.1">
    <property type="nucleotide sequence ID" value="NZ_QQOH01000004.1"/>
</dbReference>
<dbReference type="SUPFAM" id="SSF53850">
    <property type="entry name" value="Periplasmic binding protein-like II"/>
    <property type="match status" value="1"/>
</dbReference>
<dbReference type="Gene3D" id="3.40.190.10">
    <property type="entry name" value="Periplasmic binding protein-like II"/>
    <property type="match status" value="2"/>
</dbReference>
<evidence type="ECO:0000313" key="5">
    <source>
        <dbReference type="Proteomes" id="UP000253769"/>
    </source>
</evidence>
<organism evidence="4 5">
    <name type="scientific">Motiliproteus coralliicola</name>
    <dbReference type="NCBI Taxonomy" id="2283196"/>
    <lineage>
        <taxon>Bacteria</taxon>
        <taxon>Pseudomonadati</taxon>
        <taxon>Pseudomonadota</taxon>
        <taxon>Gammaproteobacteria</taxon>
        <taxon>Oceanospirillales</taxon>
        <taxon>Oceanospirillaceae</taxon>
        <taxon>Motiliproteus</taxon>
    </lineage>
</organism>
<proteinExistence type="inferred from homology"/>
<comment type="similarity">
    <text evidence="1">Belongs to the phosphate/phosphite/phosphonate binding protein family.</text>
</comment>
<dbReference type="InterPro" id="IPR005770">
    <property type="entry name" value="PhnD"/>
</dbReference>
<evidence type="ECO:0000256" key="1">
    <source>
        <dbReference type="ARBA" id="ARBA00007162"/>
    </source>
</evidence>
<dbReference type="PANTHER" id="PTHR35841">
    <property type="entry name" value="PHOSPHONATES-BINDING PERIPLASMIC PROTEIN"/>
    <property type="match status" value="1"/>
</dbReference>
<evidence type="ECO:0000313" key="4">
    <source>
        <dbReference type="EMBL" id="RDE19137.1"/>
    </source>
</evidence>
<evidence type="ECO:0000256" key="2">
    <source>
        <dbReference type="ARBA" id="ARBA00022729"/>
    </source>
</evidence>
<dbReference type="PANTHER" id="PTHR35841:SF1">
    <property type="entry name" value="PHOSPHONATES-BINDING PERIPLASMIC PROTEIN"/>
    <property type="match status" value="1"/>
</dbReference>
<dbReference type="NCBIfam" id="TIGR01098">
    <property type="entry name" value="3A0109s03R"/>
    <property type="match status" value="1"/>
</dbReference>
<dbReference type="AlphaFoldDB" id="A0A369WBV7"/>
<sequence>MVYLGILRRKAMLWLPLLALLLPPSPQAFSSEQVDDDMPTLRVAIIPHRSSLGNEQAYGKLFKRLQQQTGLKFRWIGSKTYDDVISHLASGTADIGYVGPFSYVDVQDNHGVRLICRTLSKKGQEFYHSMIVTRADSGIESLDQLGGKRFTFTDPKSTSGYLFPMAQLRKTGLDKDDFAEVKFVTRHANSLMAVYRGQADAGATSYTAIDKVDIDFDQMKILWKSEPIYRGPWIARKGLPDDQFNKLRQAMLELGQPDTTQDLFDGLTTKGFVAGSDSDYDNVREVIQLMGLN</sequence>
<dbReference type="GO" id="GO:0055085">
    <property type="term" value="P:transmembrane transport"/>
    <property type="evidence" value="ECO:0007669"/>
    <property type="project" value="InterPro"/>
</dbReference>
<dbReference type="EMBL" id="QQOH01000004">
    <property type="protein sequence ID" value="RDE19137.1"/>
    <property type="molecule type" value="Genomic_DNA"/>
</dbReference>
<accession>A0A369WBV7</accession>
<keyword evidence="2 3" id="KW-0732">Signal</keyword>
<evidence type="ECO:0000256" key="3">
    <source>
        <dbReference type="SAM" id="SignalP"/>
    </source>
</evidence>
<keyword evidence="5" id="KW-1185">Reference proteome</keyword>
<dbReference type="CDD" id="cd01071">
    <property type="entry name" value="PBP2_PhnD_like"/>
    <property type="match status" value="1"/>
</dbReference>
<protein>
    <submittedName>
        <fullName evidence="4">Phosphate/phosphite/phosphonate ABC transporter substrate-binding protein</fullName>
    </submittedName>
</protein>
<reference evidence="4 5" key="1">
    <citation type="submission" date="2018-07" db="EMBL/GenBank/DDBJ databases">
        <title>Motiliproteus coralliicola sp. nov., a bacterium isolated from Coral.</title>
        <authorList>
            <person name="Wang G."/>
        </authorList>
    </citation>
    <scope>NUCLEOTIDE SEQUENCE [LARGE SCALE GENOMIC DNA]</scope>
    <source>
        <strain evidence="4 5">C34</strain>
    </source>
</reference>
<feature type="chain" id="PRO_5016787177" evidence="3">
    <location>
        <begin position="29"/>
        <end position="293"/>
    </location>
</feature>
<dbReference type="GO" id="GO:0043190">
    <property type="term" value="C:ATP-binding cassette (ABC) transporter complex"/>
    <property type="evidence" value="ECO:0007669"/>
    <property type="project" value="InterPro"/>
</dbReference>
<dbReference type="Proteomes" id="UP000253769">
    <property type="component" value="Unassembled WGS sequence"/>
</dbReference>